<comment type="caution">
    <text evidence="2">The sequence shown here is derived from an EMBL/GenBank/DDBJ whole genome shotgun (WGS) entry which is preliminary data.</text>
</comment>
<dbReference type="EMBL" id="VSSQ01009536">
    <property type="protein sequence ID" value="MPM41916.1"/>
    <property type="molecule type" value="Genomic_DNA"/>
</dbReference>
<feature type="compositionally biased region" description="Basic and acidic residues" evidence="1">
    <location>
        <begin position="320"/>
        <end position="331"/>
    </location>
</feature>
<dbReference type="AntiFam" id="ANF00095">
    <property type="entry name" value="Shadow ORF (opposite ABC transporters)"/>
</dbReference>
<proteinExistence type="predicted"/>
<accession>A0A644ZMB3</accession>
<gene>
    <name evidence="2" type="ORF">SDC9_88576</name>
</gene>
<feature type="compositionally biased region" description="Low complexity" evidence="1">
    <location>
        <begin position="361"/>
        <end position="371"/>
    </location>
</feature>
<reference evidence="2" key="1">
    <citation type="submission" date="2019-08" db="EMBL/GenBank/DDBJ databases">
        <authorList>
            <person name="Kucharzyk K."/>
            <person name="Murdoch R.W."/>
            <person name="Higgins S."/>
            <person name="Loffler F."/>
        </authorList>
    </citation>
    <scope>NUCLEOTIDE SEQUENCE</scope>
</reference>
<feature type="region of interest" description="Disordered" evidence="1">
    <location>
        <begin position="37"/>
        <end position="60"/>
    </location>
</feature>
<feature type="compositionally biased region" description="Basic residues" evidence="1">
    <location>
        <begin position="336"/>
        <end position="349"/>
    </location>
</feature>
<feature type="region of interest" description="Disordered" evidence="1">
    <location>
        <begin position="320"/>
        <end position="371"/>
    </location>
</feature>
<dbReference type="AlphaFoldDB" id="A0A644ZMB3"/>
<protein>
    <submittedName>
        <fullName evidence="2">Uncharacterized protein</fullName>
    </submittedName>
</protein>
<organism evidence="2">
    <name type="scientific">bioreactor metagenome</name>
    <dbReference type="NCBI Taxonomy" id="1076179"/>
    <lineage>
        <taxon>unclassified sequences</taxon>
        <taxon>metagenomes</taxon>
        <taxon>ecological metagenomes</taxon>
    </lineage>
</organism>
<evidence type="ECO:0000313" key="2">
    <source>
        <dbReference type="EMBL" id="MPM41916.1"/>
    </source>
</evidence>
<name>A0A644ZMB3_9ZZZZ</name>
<evidence type="ECO:0000256" key="1">
    <source>
        <dbReference type="SAM" id="MobiDB-lite"/>
    </source>
</evidence>
<sequence length="371" mass="40066">MAVSSFSFHLVAGYEMAAAPVRQGRLLPGTDVHLPGAAGVEPASGRGVDGAGNPSAEDEPLALPVELRDGHRREQGLGVGMERVAEKFQGRRRFHDLPEVHDRDAVADVLHHRQVVGDEKIGELHGLLEFLQQVQYLGLDGYVKGGDGLVADDEARRQGERPGDAHPLASAPVELMGVFVEEPGAQSHLLHEGVHHFLPLPLRSHAKDFKGLADGLPDALSRVEGRKGVLEDDLHFLPHVVEGLFIRRGDVPAAVEDPSGRGLDEPDEEPPRGGLAAARLAHETEGLPFLYGEGHVVHGVDVSRRHGEILDQVFDLDEIRHERRPPSRRDGTSPCARRRPARRVQRSGRRPCTGGTGDGRGTPTAGPGDRA</sequence>